<dbReference type="InterPro" id="IPR013106">
    <property type="entry name" value="Ig_V-set"/>
</dbReference>
<dbReference type="GO" id="GO:0070374">
    <property type="term" value="P:positive regulation of ERK1 and ERK2 cascade"/>
    <property type="evidence" value="ECO:0007669"/>
    <property type="project" value="TreeGrafter"/>
</dbReference>
<dbReference type="RefSeq" id="XP_050927638.1">
    <property type="nucleotide sequence ID" value="XM_051071681.1"/>
</dbReference>
<feature type="chain" id="PRO_5042520396" evidence="2">
    <location>
        <begin position="25"/>
        <end position="360"/>
    </location>
</feature>
<dbReference type="Proteomes" id="UP000694890">
    <property type="component" value="Linkage group LG7_1"/>
</dbReference>
<keyword evidence="2" id="KW-0732">Signal</keyword>
<dbReference type="AlphaFoldDB" id="A0AAJ8B9C6"/>
<dbReference type="PANTHER" id="PTHR11422">
    <property type="entry name" value="T-CELL SURFACE GLYCOPROTEIN CD4"/>
    <property type="match status" value="1"/>
</dbReference>
<dbReference type="SUPFAM" id="SSF48726">
    <property type="entry name" value="Immunoglobulin"/>
    <property type="match status" value="1"/>
</dbReference>
<dbReference type="InterPro" id="IPR007110">
    <property type="entry name" value="Ig-like_dom"/>
</dbReference>
<dbReference type="GeneID" id="108887450"/>
<reference evidence="5" key="1">
    <citation type="submission" date="2025-08" db="UniProtKB">
        <authorList>
            <consortium name="RefSeq"/>
        </authorList>
    </citation>
    <scope>IDENTIFICATION</scope>
    <source>
        <tissue evidence="5">Brain</tissue>
    </source>
</reference>
<dbReference type="Gene3D" id="2.60.40.10">
    <property type="entry name" value="Immunoglobulins"/>
    <property type="match status" value="1"/>
</dbReference>
<feature type="region of interest" description="Disordered" evidence="1">
    <location>
        <begin position="218"/>
        <end position="243"/>
    </location>
</feature>
<feature type="region of interest" description="Disordered" evidence="1">
    <location>
        <begin position="284"/>
        <end position="317"/>
    </location>
</feature>
<gene>
    <name evidence="5" type="primary">LOC108887450</name>
</gene>
<feature type="signal peptide" evidence="2">
    <location>
        <begin position="1"/>
        <end position="24"/>
    </location>
</feature>
<accession>A0AAJ8B9C6</accession>
<evidence type="ECO:0000313" key="5">
    <source>
        <dbReference type="RefSeq" id="XP_050927638.1"/>
    </source>
</evidence>
<dbReference type="SMART" id="SM00409">
    <property type="entry name" value="IG"/>
    <property type="match status" value="1"/>
</dbReference>
<dbReference type="GO" id="GO:0035723">
    <property type="term" value="P:interleukin-15-mediated signaling pathway"/>
    <property type="evidence" value="ECO:0007669"/>
    <property type="project" value="TreeGrafter"/>
</dbReference>
<dbReference type="InterPro" id="IPR013783">
    <property type="entry name" value="Ig-like_fold"/>
</dbReference>
<organism evidence="4 5">
    <name type="scientific">Lates calcarifer</name>
    <name type="common">Barramundi</name>
    <name type="synonym">Holocentrus calcarifer</name>
    <dbReference type="NCBI Taxonomy" id="8187"/>
    <lineage>
        <taxon>Eukaryota</taxon>
        <taxon>Metazoa</taxon>
        <taxon>Chordata</taxon>
        <taxon>Craniata</taxon>
        <taxon>Vertebrata</taxon>
        <taxon>Euteleostomi</taxon>
        <taxon>Actinopterygii</taxon>
        <taxon>Neopterygii</taxon>
        <taxon>Teleostei</taxon>
        <taxon>Neoteleostei</taxon>
        <taxon>Acanthomorphata</taxon>
        <taxon>Carangaria</taxon>
        <taxon>Carangaria incertae sedis</taxon>
        <taxon>Centropomidae</taxon>
        <taxon>Lates</taxon>
    </lineage>
</organism>
<protein>
    <submittedName>
        <fullName evidence="5">Uncharacterized protein LOC108887450 isoform X2</fullName>
    </submittedName>
</protein>
<dbReference type="GO" id="GO:1990782">
    <property type="term" value="F:protein tyrosine kinase binding"/>
    <property type="evidence" value="ECO:0007669"/>
    <property type="project" value="TreeGrafter"/>
</dbReference>
<evidence type="ECO:0000313" key="4">
    <source>
        <dbReference type="Proteomes" id="UP000694890"/>
    </source>
</evidence>
<dbReference type="GO" id="GO:0042289">
    <property type="term" value="F:MHC class II protein binding"/>
    <property type="evidence" value="ECO:0007669"/>
    <property type="project" value="TreeGrafter"/>
</dbReference>
<dbReference type="PROSITE" id="PS50835">
    <property type="entry name" value="IG_LIKE"/>
    <property type="match status" value="1"/>
</dbReference>
<feature type="domain" description="Ig-like" evidence="3">
    <location>
        <begin position="125"/>
        <end position="218"/>
    </location>
</feature>
<dbReference type="GO" id="GO:0009897">
    <property type="term" value="C:external side of plasma membrane"/>
    <property type="evidence" value="ECO:0007669"/>
    <property type="project" value="TreeGrafter"/>
</dbReference>
<evidence type="ECO:0000259" key="3">
    <source>
        <dbReference type="PROSITE" id="PS50835"/>
    </source>
</evidence>
<dbReference type="InterPro" id="IPR003599">
    <property type="entry name" value="Ig_sub"/>
</dbReference>
<dbReference type="GO" id="GO:0042110">
    <property type="term" value="P:T cell activation"/>
    <property type="evidence" value="ECO:0007669"/>
    <property type="project" value="TreeGrafter"/>
</dbReference>
<evidence type="ECO:0000256" key="1">
    <source>
        <dbReference type="SAM" id="MobiDB-lite"/>
    </source>
</evidence>
<dbReference type="PANTHER" id="PTHR11422:SF5">
    <property type="entry name" value="DIVERSE IMMUNOGLOBULIN DOMAIN-CONTAINING PROTEIN 1.1 ISOFORM X1-RELATED"/>
    <property type="match status" value="1"/>
</dbReference>
<dbReference type="Pfam" id="PF07686">
    <property type="entry name" value="V-set"/>
    <property type="match status" value="1"/>
</dbReference>
<name>A0AAJ8B9C6_LATCA</name>
<sequence>MSGSRWIISLFQVLLNFNLTAGTARYVLSSPIVRVGDEFTLPCVNAKEDQNKCDSTCWVVRYLLTQAETELVSFGQIDGNRLSKSKSDRLSLTENCSLVIKKVTVEDVGRYTCRQFDRSGRQQGPDTLIVLSVVSMTEHEDGDKMTFGCHVLFPFVCKHTVEWLHVEDAQHMTRSQSGCSATVSFSISDFFYTSNTYEFLQCKVTNIDTGKVQVFTFSPQSSGERPGEIATTSPSAPTQEGLEKAHTTCSGCSALNSIMLLMRVAELLLITVITVLLIRARGNQRPPDDNTVLNSVRSRAVTPSGPAASQMDNEGGERDFTVNYENVGDPSLYIRFHRSTASASTQQSKELTAVESRFNF</sequence>
<proteinExistence type="predicted"/>
<dbReference type="InterPro" id="IPR036179">
    <property type="entry name" value="Ig-like_dom_sf"/>
</dbReference>
<dbReference type="GO" id="GO:0045121">
    <property type="term" value="C:membrane raft"/>
    <property type="evidence" value="ECO:0007669"/>
    <property type="project" value="TreeGrafter"/>
</dbReference>
<evidence type="ECO:0000256" key="2">
    <source>
        <dbReference type="SAM" id="SignalP"/>
    </source>
</evidence>